<keyword evidence="3" id="KW-0238">DNA-binding</keyword>
<name>A0A8J6TTN6_9BACT</name>
<dbReference type="Gene3D" id="3.90.220.20">
    <property type="entry name" value="DNA methylase specificity domains"/>
    <property type="match status" value="1"/>
</dbReference>
<dbReference type="SUPFAM" id="SSF116734">
    <property type="entry name" value="DNA methylase specificity domain"/>
    <property type="match status" value="1"/>
</dbReference>
<dbReference type="GO" id="GO:0004519">
    <property type="term" value="F:endonuclease activity"/>
    <property type="evidence" value="ECO:0007669"/>
    <property type="project" value="UniProtKB-KW"/>
</dbReference>
<proteinExistence type="inferred from homology"/>
<dbReference type="EMBL" id="JACNIG010000242">
    <property type="protein sequence ID" value="MBC8432667.1"/>
    <property type="molecule type" value="Genomic_DNA"/>
</dbReference>
<evidence type="ECO:0000256" key="3">
    <source>
        <dbReference type="ARBA" id="ARBA00023125"/>
    </source>
</evidence>
<dbReference type="GO" id="GO:0003677">
    <property type="term" value="F:DNA binding"/>
    <property type="evidence" value="ECO:0007669"/>
    <property type="project" value="UniProtKB-KW"/>
</dbReference>
<dbReference type="AlphaFoldDB" id="A0A8J6TTN6"/>
<keyword evidence="5" id="KW-0378">Hydrolase</keyword>
<dbReference type="InterPro" id="IPR000055">
    <property type="entry name" value="Restrct_endonuc_typeI_TRD"/>
</dbReference>
<keyword evidence="5" id="KW-0540">Nuclease</keyword>
<evidence type="ECO:0000256" key="1">
    <source>
        <dbReference type="ARBA" id="ARBA00010923"/>
    </source>
</evidence>
<feature type="domain" description="Type I restriction modification DNA specificity" evidence="4">
    <location>
        <begin position="17"/>
        <end position="119"/>
    </location>
</feature>
<evidence type="ECO:0000313" key="5">
    <source>
        <dbReference type="EMBL" id="MBC8432667.1"/>
    </source>
</evidence>
<dbReference type="Proteomes" id="UP000605201">
    <property type="component" value="Unassembled WGS sequence"/>
</dbReference>
<sequence>MGRTDTKQIQPEIGPIPESWEVVEFEQFAVLQRGKDLTRTNFRPGPIPVAGSNGIIGFHDKAIVSGPGVTVGRSGSVGKVTFYPDDFWAHNTALYVKDFKGNHQRFTAYQLDLQKLSRFKTGPRSQLLIEILSEKCQ</sequence>
<dbReference type="Pfam" id="PF01420">
    <property type="entry name" value="Methylase_S"/>
    <property type="match status" value="1"/>
</dbReference>
<evidence type="ECO:0000256" key="2">
    <source>
        <dbReference type="ARBA" id="ARBA00022747"/>
    </source>
</evidence>
<keyword evidence="5" id="KW-0255">Endonuclease</keyword>
<evidence type="ECO:0000259" key="4">
    <source>
        <dbReference type="Pfam" id="PF01420"/>
    </source>
</evidence>
<dbReference type="InterPro" id="IPR044946">
    <property type="entry name" value="Restrct_endonuc_typeI_TRD_sf"/>
</dbReference>
<dbReference type="GO" id="GO:0009307">
    <property type="term" value="P:DNA restriction-modification system"/>
    <property type="evidence" value="ECO:0007669"/>
    <property type="project" value="UniProtKB-KW"/>
</dbReference>
<evidence type="ECO:0000313" key="6">
    <source>
        <dbReference type="Proteomes" id="UP000605201"/>
    </source>
</evidence>
<organism evidence="5 6">
    <name type="scientific">Candidatus Desulfatibia vada</name>
    <dbReference type="NCBI Taxonomy" id="2841696"/>
    <lineage>
        <taxon>Bacteria</taxon>
        <taxon>Pseudomonadati</taxon>
        <taxon>Thermodesulfobacteriota</taxon>
        <taxon>Desulfobacteria</taxon>
        <taxon>Desulfobacterales</taxon>
        <taxon>Desulfobacterales incertae sedis</taxon>
        <taxon>Candidatus Desulfatibia</taxon>
    </lineage>
</organism>
<accession>A0A8J6TTN6</accession>
<comment type="similarity">
    <text evidence="1">Belongs to the type-I restriction system S methylase family.</text>
</comment>
<protein>
    <submittedName>
        <fullName evidence="5">Restriction endonuclease subunit S</fullName>
    </submittedName>
</protein>
<keyword evidence="2" id="KW-0680">Restriction system</keyword>
<comment type="caution">
    <text evidence="5">The sequence shown here is derived from an EMBL/GenBank/DDBJ whole genome shotgun (WGS) entry which is preliminary data.</text>
</comment>
<gene>
    <name evidence="5" type="ORF">H8D96_12210</name>
</gene>
<reference evidence="5 6" key="1">
    <citation type="submission" date="2020-08" db="EMBL/GenBank/DDBJ databases">
        <title>Bridging the membrane lipid divide: bacteria of the FCB group superphylum have the potential to synthesize archaeal ether lipids.</title>
        <authorList>
            <person name="Villanueva L."/>
            <person name="Von Meijenfeldt F.A.B."/>
            <person name="Westbye A.B."/>
            <person name="Yadav S."/>
            <person name="Hopmans E.C."/>
            <person name="Dutilh B.E."/>
            <person name="Sinninghe Damste J.S."/>
        </authorList>
    </citation>
    <scope>NUCLEOTIDE SEQUENCE [LARGE SCALE GENOMIC DNA]</scope>
    <source>
        <strain evidence="5">NIOZ-UU17</strain>
    </source>
</reference>